<feature type="signal peptide" evidence="1">
    <location>
        <begin position="1"/>
        <end position="22"/>
    </location>
</feature>
<feature type="chain" id="PRO_5037436529" evidence="1">
    <location>
        <begin position="23"/>
        <end position="165"/>
    </location>
</feature>
<evidence type="ECO:0000256" key="1">
    <source>
        <dbReference type="SAM" id="SignalP"/>
    </source>
</evidence>
<protein>
    <submittedName>
        <fullName evidence="2">Uncharacterized protein</fullName>
    </submittedName>
</protein>
<comment type="caution">
    <text evidence="2">The sequence shown here is derived from an EMBL/GenBank/DDBJ whole genome shotgun (WGS) entry which is preliminary data.</text>
</comment>
<dbReference type="AlphaFoldDB" id="A0A927FSQ1"/>
<proteinExistence type="predicted"/>
<keyword evidence="1" id="KW-0732">Signal</keyword>
<evidence type="ECO:0000313" key="2">
    <source>
        <dbReference type="EMBL" id="MBD8063984.1"/>
    </source>
</evidence>
<dbReference type="EMBL" id="JACYFU010000001">
    <property type="protein sequence ID" value="MBD8063984.1"/>
    <property type="molecule type" value="Genomic_DNA"/>
</dbReference>
<name>A0A927FSQ1_9HYPH</name>
<dbReference type="RefSeq" id="WP_191772108.1">
    <property type="nucleotide sequence ID" value="NZ_JACYFU010000001.1"/>
</dbReference>
<evidence type="ECO:0000313" key="3">
    <source>
        <dbReference type="Proteomes" id="UP000654108"/>
    </source>
</evidence>
<gene>
    <name evidence="2" type="ORF">IC608_00655</name>
</gene>
<keyword evidence="3" id="KW-1185">Reference proteome</keyword>
<reference evidence="2" key="1">
    <citation type="submission" date="2020-09" db="EMBL/GenBank/DDBJ databases">
        <title>Genome seq and assembly of Devosia sp.</title>
        <authorList>
            <person name="Chhetri G."/>
        </authorList>
    </citation>
    <scope>NUCLEOTIDE SEQUENCE</scope>
    <source>
        <strain evidence="2">PTR5</strain>
    </source>
</reference>
<sequence length="165" mass="17597">MKRGVFWGALGLALALFGGAGAQEKIAKGWHIEEFDSGITEIYLVWYDPAETVPRLQLSCTEGWPEVSIVAFIDAPAADPKELALVDGDVRYAMEPISGTVNDVYSTGGSATFTPELIELLSGQFTVQVDGVDIGRYSTKGAADKFGRLFEACPVDGEGVDTEAS</sequence>
<accession>A0A927FSQ1</accession>
<organism evidence="2 3">
    <name type="scientific">Devosia oryzisoli</name>
    <dbReference type="NCBI Taxonomy" id="2774138"/>
    <lineage>
        <taxon>Bacteria</taxon>
        <taxon>Pseudomonadati</taxon>
        <taxon>Pseudomonadota</taxon>
        <taxon>Alphaproteobacteria</taxon>
        <taxon>Hyphomicrobiales</taxon>
        <taxon>Devosiaceae</taxon>
        <taxon>Devosia</taxon>
    </lineage>
</organism>
<dbReference type="Proteomes" id="UP000654108">
    <property type="component" value="Unassembled WGS sequence"/>
</dbReference>